<dbReference type="RefSeq" id="WP_394843841.1">
    <property type="nucleotide sequence ID" value="NZ_CP089982.1"/>
</dbReference>
<evidence type="ECO:0000256" key="4">
    <source>
        <dbReference type="PROSITE-ProRule" id="PRU00433"/>
    </source>
</evidence>
<dbReference type="Gene3D" id="1.10.760.10">
    <property type="entry name" value="Cytochrome c-like domain"/>
    <property type="match status" value="1"/>
</dbReference>
<dbReference type="PROSITE" id="PS51257">
    <property type="entry name" value="PROKAR_LIPOPROTEIN"/>
    <property type="match status" value="1"/>
</dbReference>
<gene>
    <name evidence="6" type="ORF">LZC95_43170</name>
</gene>
<proteinExistence type="predicted"/>
<dbReference type="Proteomes" id="UP001379533">
    <property type="component" value="Chromosome"/>
</dbReference>
<dbReference type="Pfam" id="PF21419">
    <property type="entry name" value="RoxA-like_Cyt-c"/>
    <property type="match status" value="1"/>
</dbReference>
<dbReference type="PANTHER" id="PTHR30600:SF9">
    <property type="entry name" value="BLR7738 PROTEIN"/>
    <property type="match status" value="1"/>
</dbReference>
<protein>
    <recommendedName>
        <fullName evidence="5">Cytochrome c domain-containing protein</fullName>
    </recommendedName>
</protein>
<evidence type="ECO:0000256" key="3">
    <source>
        <dbReference type="ARBA" id="ARBA00023004"/>
    </source>
</evidence>
<feature type="domain" description="Cytochrome c" evidence="5">
    <location>
        <begin position="577"/>
        <end position="884"/>
    </location>
</feature>
<keyword evidence="1 4" id="KW-0349">Heme</keyword>
<evidence type="ECO:0000256" key="1">
    <source>
        <dbReference type="ARBA" id="ARBA00022617"/>
    </source>
</evidence>
<name>A0ABZ2KNZ2_9BACT</name>
<evidence type="ECO:0000256" key="2">
    <source>
        <dbReference type="ARBA" id="ARBA00022723"/>
    </source>
</evidence>
<keyword evidence="2 4" id="KW-0479">Metal-binding</keyword>
<evidence type="ECO:0000259" key="5">
    <source>
        <dbReference type="PROSITE" id="PS51007"/>
    </source>
</evidence>
<keyword evidence="3 4" id="KW-0408">Iron</keyword>
<keyword evidence="7" id="KW-1185">Reference proteome</keyword>
<evidence type="ECO:0000313" key="7">
    <source>
        <dbReference type="Proteomes" id="UP001379533"/>
    </source>
</evidence>
<dbReference type="InterPro" id="IPR009056">
    <property type="entry name" value="Cyt_c-like_dom"/>
</dbReference>
<dbReference type="InterPro" id="IPR036909">
    <property type="entry name" value="Cyt_c-like_dom_sf"/>
</dbReference>
<dbReference type="EMBL" id="CP089982">
    <property type="protein sequence ID" value="WXB00363.1"/>
    <property type="molecule type" value="Genomic_DNA"/>
</dbReference>
<reference evidence="6 7" key="1">
    <citation type="submission" date="2021-12" db="EMBL/GenBank/DDBJ databases">
        <title>Discovery of the Pendulisporaceae a myxobacterial family with distinct sporulation behavior and unique specialized metabolism.</title>
        <authorList>
            <person name="Garcia R."/>
            <person name="Popoff A."/>
            <person name="Bader C.D."/>
            <person name="Loehr J."/>
            <person name="Walesch S."/>
            <person name="Walt C."/>
            <person name="Boldt J."/>
            <person name="Bunk B."/>
            <person name="Haeckl F.J.F.P.J."/>
            <person name="Gunesch A.P."/>
            <person name="Birkelbach J."/>
            <person name="Nuebel U."/>
            <person name="Pietschmann T."/>
            <person name="Bach T."/>
            <person name="Mueller R."/>
        </authorList>
    </citation>
    <scope>NUCLEOTIDE SEQUENCE [LARGE SCALE GENOMIC DNA]</scope>
    <source>
        <strain evidence="6 7">MSr12523</strain>
    </source>
</reference>
<evidence type="ECO:0000313" key="6">
    <source>
        <dbReference type="EMBL" id="WXB00363.1"/>
    </source>
</evidence>
<dbReference type="PROSITE" id="PS51007">
    <property type="entry name" value="CYTC"/>
    <property type="match status" value="1"/>
</dbReference>
<organism evidence="6 7">
    <name type="scientific">Pendulispora brunnea</name>
    <dbReference type="NCBI Taxonomy" id="2905690"/>
    <lineage>
        <taxon>Bacteria</taxon>
        <taxon>Pseudomonadati</taxon>
        <taxon>Myxococcota</taxon>
        <taxon>Myxococcia</taxon>
        <taxon>Myxococcales</taxon>
        <taxon>Sorangiineae</taxon>
        <taxon>Pendulisporaceae</taxon>
        <taxon>Pendulispora</taxon>
    </lineage>
</organism>
<sequence>MMVDIRQRRISHLCFAGVVTVGVVAACHSGDDDGGTSTSVAAVGSPEEFFAARVQPNLGYCRTCHVPGGVADKPEGRRMRLSSATGDDYRNLQTSWTNLGKGVESNLILQNASGQHAHSGGAPWATSSVAYQDMKTLLACWADPAHCDFGGEPPPPPPTYALLGNLESNGGRNYAAQFCENQPDTAPLPLDPRELISGSRIGNPNYAVYYNAPYKVCANETLLENQAKQNAILVAQGKEPMYTAKPRPTTCGEWRAAVERGRKYIFSNAITGDLIPVEGVWNMAKTLGYTIPTDPQAATELLRTVMQSRYGYPPNPYPNPFPLPGEDPNLTNGGSVQGPLGFVQTKDANGRWTGVVGATCYACHLGQIGNGEVSGDASNYFRKNGHPEITGGLPIGFYAGAPGTNIDLGLLYNDANRANGVYGRNSIQVVLDNPGYMANRSRGVNAADQEIVNVLLFRELGTLDWRAKLAEPAYLGKLMPTVPLTGGDQQTPAWWWTHNKTRYLWTGFGSAGSSRGNYFPSSTNKYDGYWSKRREGDFQDLDIWLNTVEAPKYPHGYCSNADGSPGPADNPYCIDRPLAEQGAILFHNKNLWAGGANADIERPAGGNGSCAGCHGVYSPYFAHQPGYLPDPRLVGYAGYVAPQAVAGTDSADSSLFNGLGARPLIPQDQVASVASMLWMFYPDALPGFIPPEKLSPLQNQLMGVVNSGEPARPANDGCSPLPIIGYTAQPLHGVWAAAPYFHNGSVPSLWDVLKPSDRPDVWRRQLAPASQANPKGEVGFDTSLTAYDFDKMGWRYTPLQCSDITGPGYLSCRAGPYTKVPTVFDLVTDAFKSFADYFPPAPEAVEQRAVFNTHGYGKGNQGHAYTKVLTDQERKALLEYLKTL</sequence>
<dbReference type="PANTHER" id="PTHR30600">
    <property type="entry name" value="CYTOCHROME C PEROXIDASE-RELATED"/>
    <property type="match status" value="1"/>
</dbReference>
<accession>A0ABZ2KNZ2</accession>
<dbReference type="InterPro" id="IPR051395">
    <property type="entry name" value="Cytochrome_c_Peroxidase/MauG"/>
</dbReference>
<dbReference type="SUPFAM" id="SSF46626">
    <property type="entry name" value="Cytochrome c"/>
    <property type="match status" value="1"/>
</dbReference>